<gene>
    <name evidence="1" type="ORF">EVAR_41646_1</name>
</gene>
<evidence type="ECO:0000313" key="2">
    <source>
        <dbReference type="Proteomes" id="UP000299102"/>
    </source>
</evidence>
<name>A0A4C1X3M8_EUMVA</name>
<proteinExistence type="predicted"/>
<dbReference type="Proteomes" id="UP000299102">
    <property type="component" value="Unassembled WGS sequence"/>
</dbReference>
<protein>
    <submittedName>
        <fullName evidence="1">Uncharacterized protein</fullName>
    </submittedName>
</protein>
<keyword evidence="2" id="KW-1185">Reference proteome</keyword>
<comment type="caution">
    <text evidence="1">The sequence shown here is derived from an EMBL/GenBank/DDBJ whole genome shotgun (WGS) entry which is preliminary data.</text>
</comment>
<organism evidence="1 2">
    <name type="scientific">Eumeta variegata</name>
    <name type="common">Bagworm moth</name>
    <name type="synonym">Eumeta japonica</name>
    <dbReference type="NCBI Taxonomy" id="151549"/>
    <lineage>
        <taxon>Eukaryota</taxon>
        <taxon>Metazoa</taxon>
        <taxon>Ecdysozoa</taxon>
        <taxon>Arthropoda</taxon>
        <taxon>Hexapoda</taxon>
        <taxon>Insecta</taxon>
        <taxon>Pterygota</taxon>
        <taxon>Neoptera</taxon>
        <taxon>Endopterygota</taxon>
        <taxon>Lepidoptera</taxon>
        <taxon>Glossata</taxon>
        <taxon>Ditrysia</taxon>
        <taxon>Tineoidea</taxon>
        <taxon>Psychidae</taxon>
        <taxon>Oiketicinae</taxon>
        <taxon>Eumeta</taxon>
    </lineage>
</organism>
<dbReference type="AlphaFoldDB" id="A0A4C1X3M8"/>
<accession>A0A4C1X3M8</accession>
<sequence length="100" mass="11285">MPRISVKKTSRAQSDLSRYKDAYEEVKAGNSLRKAADNQRINHCPLLRYLRNRRASSHFIKRTDPEKSGFNVPVVNRGLTKTASKVVLAVFAKTATQIDP</sequence>
<dbReference type="EMBL" id="BGZK01000703">
    <property type="protein sequence ID" value="GBP56897.1"/>
    <property type="molecule type" value="Genomic_DNA"/>
</dbReference>
<reference evidence="1 2" key="1">
    <citation type="journal article" date="2019" name="Commun. Biol.">
        <title>The bagworm genome reveals a unique fibroin gene that provides high tensile strength.</title>
        <authorList>
            <person name="Kono N."/>
            <person name="Nakamura H."/>
            <person name="Ohtoshi R."/>
            <person name="Tomita M."/>
            <person name="Numata K."/>
            <person name="Arakawa K."/>
        </authorList>
    </citation>
    <scope>NUCLEOTIDE SEQUENCE [LARGE SCALE GENOMIC DNA]</scope>
</reference>
<evidence type="ECO:0000313" key="1">
    <source>
        <dbReference type="EMBL" id="GBP56897.1"/>
    </source>
</evidence>
<dbReference type="OrthoDB" id="4327074at2759"/>